<dbReference type="STRING" id="1499686.BN1079_01891"/>
<proteinExistence type="predicted"/>
<dbReference type="HOGENOM" id="CLU_117125_1_0_6"/>
<sequence length="114" mass="13092">MNDPQLQNLLDDLDATQGECDATSRLVVTRLAQKRIPYRVMMGQVELDGKVASPHFWVEAQDCVIDYRARQRLGSDQRVPHGVVRRNAVQAQYKGQQVVIDPLPDYIYELLIKR</sequence>
<dbReference type="AlphaFoldDB" id="A0A078LPX3"/>
<dbReference type="EMBL" id="CCSF01000001">
    <property type="protein sequence ID" value="CDZ94568.1"/>
    <property type="molecule type" value="Genomic_DNA"/>
</dbReference>
<evidence type="ECO:0000313" key="2">
    <source>
        <dbReference type="Proteomes" id="UP000053902"/>
    </source>
</evidence>
<dbReference type="RefSeq" id="WP_074436832.1">
    <property type="nucleotide sequence ID" value="NZ_CCSF01000001.1"/>
</dbReference>
<dbReference type="eggNOG" id="ENOG5033N4S">
    <property type="taxonomic scope" value="Bacteria"/>
</dbReference>
<gene>
    <name evidence="1" type="ORF">BN1079_01891</name>
</gene>
<dbReference type="Proteomes" id="UP000053902">
    <property type="component" value="Unassembled WGS sequence"/>
</dbReference>
<name>A0A078LPX3_9PSED</name>
<keyword evidence="2" id="KW-1185">Reference proteome</keyword>
<dbReference type="OrthoDB" id="489896at2"/>
<accession>A0A078LPX3</accession>
<evidence type="ECO:0000313" key="1">
    <source>
        <dbReference type="EMBL" id="CDZ94568.1"/>
    </source>
</evidence>
<reference evidence="1 2" key="1">
    <citation type="submission" date="2014-07" db="EMBL/GenBank/DDBJ databases">
        <authorList>
            <person name="Urmite Genomes Urmite Genomes"/>
        </authorList>
    </citation>
    <scope>NUCLEOTIDE SEQUENCE [LARGE SCALE GENOMIC DNA]</scope>
    <source>
        <strain evidence="1 2">20_BN</strain>
    </source>
</reference>
<protein>
    <submittedName>
        <fullName evidence="1">Uncharacterized protein</fullName>
    </submittedName>
</protein>
<organism evidence="1 2">
    <name type="scientific">Pseudomonas saudiphocaensis</name>
    <dbReference type="NCBI Taxonomy" id="1499686"/>
    <lineage>
        <taxon>Bacteria</taxon>
        <taxon>Pseudomonadati</taxon>
        <taxon>Pseudomonadota</taxon>
        <taxon>Gammaproteobacteria</taxon>
        <taxon>Pseudomonadales</taxon>
        <taxon>Pseudomonadaceae</taxon>
        <taxon>Pseudomonas</taxon>
    </lineage>
</organism>